<dbReference type="InterPro" id="IPR008995">
    <property type="entry name" value="Mo/tungstate-bd_C_term_dom"/>
</dbReference>
<dbReference type="RefSeq" id="WP_139082626.1">
    <property type="nucleotide sequence ID" value="NZ_VDFV01000028.1"/>
</dbReference>
<dbReference type="GO" id="GO:0015847">
    <property type="term" value="P:putrescine transport"/>
    <property type="evidence" value="ECO:0007669"/>
    <property type="project" value="UniProtKB-ARBA"/>
</dbReference>
<organism evidence="5 6">
    <name type="scientific">Rubellimicrobium roseum</name>
    <dbReference type="NCBI Taxonomy" id="687525"/>
    <lineage>
        <taxon>Bacteria</taxon>
        <taxon>Pseudomonadati</taxon>
        <taxon>Pseudomonadota</taxon>
        <taxon>Alphaproteobacteria</taxon>
        <taxon>Rhodobacterales</taxon>
        <taxon>Roseobacteraceae</taxon>
        <taxon>Rubellimicrobium</taxon>
    </lineage>
</organism>
<dbReference type="Pfam" id="PF00005">
    <property type="entry name" value="ABC_tran"/>
    <property type="match status" value="1"/>
</dbReference>
<dbReference type="GO" id="GO:0022857">
    <property type="term" value="F:transmembrane transporter activity"/>
    <property type="evidence" value="ECO:0007669"/>
    <property type="project" value="InterPro"/>
</dbReference>
<dbReference type="GO" id="GO:0005524">
    <property type="term" value="F:ATP binding"/>
    <property type="evidence" value="ECO:0007669"/>
    <property type="project" value="UniProtKB-KW"/>
</dbReference>
<dbReference type="SUPFAM" id="SSF50331">
    <property type="entry name" value="MOP-like"/>
    <property type="match status" value="1"/>
</dbReference>
<dbReference type="PROSITE" id="PS00211">
    <property type="entry name" value="ABC_TRANSPORTER_1"/>
    <property type="match status" value="1"/>
</dbReference>
<dbReference type="Pfam" id="PF08402">
    <property type="entry name" value="TOBE_2"/>
    <property type="match status" value="1"/>
</dbReference>
<dbReference type="AlphaFoldDB" id="A0A5C4N807"/>
<protein>
    <submittedName>
        <fullName evidence="5">ABC transporter ATP-binding protein</fullName>
    </submittedName>
</protein>
<dbReference type="Proteomes" id="UP000305709">
    <property type="component" value="Unassembled WGS sequence"/>
</dbReference>
<dbReference type="InterPro" id="IPR013611">
    <property type="entry name" value="Transp-assoc_OB_typ2"/>
</dbReference>
<dbReference type="SMART" id="SM00382">
    <property type="entry name" value="AAA"/>
    <property type="match status" value="1"/>
</dbReference>
<keyword evidence="2" id="KW-0547">Nucleotide-binding</keyword>
<feature type="domain" description="ABC transporter" evidence="4">
    <location>
        <begin position="5"/>
        <end position="240"/>
    </location>
</feature>
<evidence type="ECO:0000256" key="2">
    <source>
        <dbReference type="ARBA" id="ARBA00022741"/>
    </source>
</evidence>
<dbReference type="InterPro" id="IPR050093">
    <property type="entry name" value="ABC_SmlMolc_Importer"/>
</dbReference>
<proteinExistence type="predicted"/>
<dbReference type="PROSITE" id="PS50893">
    <property type="entry name" value="ABC_TRANSPORTER_2"/>
    <property type="match status" value="1"/>
</dbReference>
<evidence type="ECO:0000313" key="5">
    <source>
        <dbReference type="EMBL" id="TNC67523.1"/>
    </source>
</evidence>
<dbReference type="FunFam" id="3.40.50.300:FF:000133">
    <property type="entry name" value="Spermidine/putrescine import ATP-binding protein PotA"/>
    <property type="match status" value="1"/>
</dbReference>
<gene>
    <name evidence="5" type="ORF">FHG71_15575</name>
</gene>
<evidence type="ECO:0000313" key="6">
    <source>
        <dbReference type="Proteomes" id="UP000305709"/>
    </source>
</evidence>
<reference evidence="5 6" key="1">
    <citation type="submission" date="2019-06" db="EMBL/GenBank/DDBJ databases">
        <authorList>
            <person name="Jiang L."/>
        </authorList>
    </citation>
    <scope>NUCLEOTIDE SEQUENCE [LARGE SCALE GENOMIC DNA]</scope>
    <source>
        <strain evidence="5 6">YIM 48858</strain>
    </source>
</reference>
<dbReference type="InterPro" id="IPR003593">
    <property type="entry name" value="AAA+_ATPase"/>
</dbReference>
<accession>A0A5C4N807</accession>
<keyword evidence="3 5" id="KW-0067">ATP-binding</keyword>
<evidence type="ECO:0000259" key="4">
    <source>
        <dbReference type="PROSITE" id="PS50893"/>
    </source>
</evidence>
<evidence type="ECO:0000256" key="3">
    <source>
        <dbReference type="ARBA" id="ARBA00022840"/>
    </source>
</evidence>
<dbReference type="GO" id="GO:0016887">
    <property type="term" value="F:ATP hydrolysis activity"/>
    <property type="evidence" value="ECO:0007669"/>
    <property type="project" value="InterPro"/>
</dbReference>
<comment type="caution">
    <text evidence="5">The sequence shown here is derived from an EMBL/GenBank/DDBJ whole genome shotgun (WGS) entry which is preliminary data.</text>
</comment>
<dbReference type="Gene3D" id="3.40.50.300">
    <property type="entry name" value="P-loop containing nucleotide triphosphate hydrolases"/>
    <property type="match status" value="1"/>
</dbReference>
<dbReference type="GO" id="GO:0043190">
    <property type="term" value="C:ATP-binding cassette (ABC) transporter complex"/>
    <property type="evidence" value="ECO:0007669"/>
    <property type="project" value="InterPro"/>
</dbReference>
<dbReference type="InterPro" id="IPR003439">
    <property type="entry name" value="ABC_transporter-like_ATP-bd"/>
</dbReference>
<name>A0A5C4N807_9RHOB</name>
<dbReference type="PANTHER" id="PTHR42781:SF4">
    <property type="entry name" value="SPERMIDINE_PUTRESCINE IMPORT ATP-BINDING PROTEIN POTA"/>
    <property type="match status" value="1"/>
</dbReference>
<dbReference type="InterPro" id="IPR017871">
    <property type="entry name" value="ABC_transporter-like_CS"/>
</dbReference>
<keyword evidence="1" id="KW-0813">Transport</keyword>
<dbReference type="InterPro" id="IPR027417">
    <property type="entry name" value="P-loop_NTPase"/>
</dbReference>
<dbReference type="OrthoDB" id="9802264at2"/>
<keyword evidence="6" id="KW-1185">Reference proteome</keyword>
<sequence>MTALLEIRGARRRFATPEGGHIAALDGVDLDVGGNEFVTLLGPSGCGKTTLLRAISGFEQLDGGSVRLDGADLGALPPFRRPLNTVFQSYALFGHMTVARNVGYALEVRGVDRATYEREVGQALEKVGLSGMGARKPSQLSGGQRQRVALARAIVAKPRLLLLDEPLSALDRNLRQQMQLELKDLQHRLGIAFVFVTHDQEEALTMSDRVVLMRAGRIEQQGSPRDIYRRPRSRFVAEFIGETNLFSITVERIEGGLAVGRTAQGLALWLPAAGLRPGQSAVAALRPADFTLEDGDIAGQVSRSVYLGSDLHLFVRPNAGGPEIRVTARDRAGAPEVGTPVSLGYDPAAAHVLEEA</sequence>
<dbReference type="PANTHER" id="PTHR42781">
    <property type="entry name" value="SPERMIDINE/PUTRESCINE IMPORT ATP-BINDING PROTEIN POTA"/>
    <property type="match status" value="1"/>
</dbReference>
<dbReference type="EMBL" id="VDFV01000028">
    <property type="protein sequence ID" value="TNC67523.1"/>
    <property type="molecule type" value="Genomic_DNA"/>
</dbReference>
<dbReference type="SUPFAM" id="SSF52540">
    <property type="entry name" value="P-loop containing nucleoside triphosphate hydrolases"/>
    <property type="match status" value="1"/>
</dbReference>
<dbReference type="Gene3D" id="2.40.50.100">
    <property type="match status" value="1"/>
</dbReference>
<evidence type="ECO:0000256" key="1">
    <source>
        <dbReference type="ARBA" id="ARBA00022448"/>
    </source>
</evidence>